<keyword evidence="1 2" id="KW-0539">Nucleus</keyword>
<dbReference type="CDD" id="cd00086">
    <property type="entry name" value="homeodomain"/>
    <property type="match status" value="1"/>
</dbReference>
<dbReference type="SMART" id="SM00389">
    <property type="entry name" value="HOX"/>
    <property type="match status" value="1"/>
</dbReference>
<comment type="subcellular location">
    <subcellularLocation>
        <location evidence="1 2">Nucleus</location>
    </subcellularLocation>
</comment>
<evidence type="ECO:0000259" key="4">
    <source>
        <dbReference type="PROSITE" id="PS50071"/>
    </source>
</evidence>
<dbReference type="AlphaFoldDB" id="A0A9P4VND7"/>
<feature type="compositionally biased region" description="Polar residues" evidence="3">
    <location>
        <begin position="324"/>
        <end position="344"/>
    </location>
</feature>
<accession>A0A9P4VND7</accession>
<dbReference type="Proteomes" id="UP000799429">
    <property type="component" value="Unassembled WGS sequence"/>
</dbReference>
<evidence type="ECO:0000313" key="5">
    <source>
        <dbReference type="EMBL" id="KAF2839621.1"/>
    </source>
</evidence>
<keyword evidence="1 2" id="KW-0238">DNA-binding</keyword>
<keyword evidence="6" id="KW-1185">Reference proteome</keyword>
<dbReference type="InterPro" id="IPR009057">
    <property type="entry name" value="Homeodomain-like_sf"/>
</dbReference>
<gene>
    <name evidence="5" type="ORF">M501DRAFT_991643</name>
</gene>
<sequence>MDSSFDLDFLIPDYPPIEELEQLPGFYDNPNTQAAIWHEPLSLGQSCLNEYEGKCHRQNGPNSDNLCNDSFQPFVPEECYDSDNALPASDRFLLNPTSICMDEDGTTVSHQDVVTQAPNPLPHGKKRTCRTNITPEMKQFLNLQYQLNNYPNSRELKHIASTIGLELKKVRTWFNNTRARDPELSRNNTQKACSRDNKQYKTQLTRANLDAVSISSAESAGSTTSLERYLDEPEDDGAITMNAVQNSNYLPDVQGLFDGYCTEAEVGIHGDPIDSVMQDSSNYDLSPEDAFNTNDVSADDKSEISVAPSVTSWKSKDSGRSRASRMTKSSTASRSTRFSHRTSNTAWSHLSASTSWTSFQQESRRGKRKSSAQLSSGRSTSWSSLRTDRILTELEAVRAAGEPPPMAIPKTPTVKYWCVFCGKPQKNRYEWKRHEETIHAVQIVWKCQSDRYEYTSRQPCIYCGDANPDIFHMMDHRHYDCCLDRKDSQRTFARRDHLIQHLHQAHDGVTDAALKDITMQSGWTVPAPKLVLGDPRLFCGFCLKDFDTWHQRTSHVATHFKDGTAVDWIWPPHAEERAVVTDNWHPPQERLPALPSTIDEEKPSVFEGSGIIEVYRCRYCRETFPNRADHLDCQSWSCTYLSSPEYAFYEPMDCKFGDRPHCSYCGICKPTFQTGDKAILEHHLHKKHQSGACEGKIYSSKSDFLRHLETEHKFAYDPGRSAVERITPFHVTRKPIFEILRVDDTTVVAALESDQQPHLPDYGTVGEALSSAKAITVPVNQALTSHALRSIVNREKMKRFGMKMVRKKSVKETGQGTKGVES</sequence>
<dbReference type="GO" id="GO:0005634">
    <property type="term" value="C:nucleus"/>
    <property type="evidence" value="ECO:0007669"/>
    <property type="project" value="UniProtKB-SubCell"/>
</dbReference>
<dbReference type="OrthoDB" id="10056939at2759"/>
<dbReference type="InterPro" id="IPR001356">
    <property type="entry name" value="HD"/>
</dbReference>
<feature type="domain" description="Homeobox" evidence="4">
    <location>
        <begin position="124"/>
        <end position="184"/>
    </location>
</feature>
<dbReference type="Gene3D" id="1.10.10.60">
    <property type="entry name" value="Homeodomain-like"/>
    <property type="match status" value="1"/>
</dbReference>
<dbReference type="PROSITE" id="PS50071">
    <property type="entry name" value="HOMEOBOX_2"/>
    <property type="match status" value="1"/>
</dbReference>
<evidence type="ECO:0000256" key="1">
    <source>
        <dbReference type="PROSITE-ProRule" id="PRU00108"/>
    </source>
</evidence>
<keyword evidence="1 2" id="KW-0371">Homeobox</keyword>
<evidence type="ECO:0000256" key="3">
    <source>
        <dbReference type="SAM" id="MobiDB-lite"/>
    </source>
</evidence>
<feature type="DNA-binding region" description="Homeobox" evidence="1">
    <location>
        <begin position="126"/>
        <end position="185"/>
    </location>
</feature>
<feature type="region of interest" description="Disordered" evidence="3">
    <location>
        <begin position="358"/>
        <end position="380"/>
    </location>
</feature>
<evidence type="ECO:0000256" key="2">
    <source>
        <dbReference type="RuleBase" id="RU000682"/>
    </source>
</evidence>
<dbReference type="GO" id="GO:0003677">
    <property type="term" value="F:DNA binding"/>
    <property type="evidence" value="ECO:0007669"/>
    <property type="project" value="UniProtKB-UniRule"/>
</dbReference>
<dbReference type="SUPFAM" id="SSF46689">
    <property type="entry name" value="Homeodomain-like"/>
    <property type="match status" value="1"/>
</dbReference>
<proteinExistence type="predicted"/>
<reference evidence="5" key="1">
    <citation type="journal article" date="2020" name="Stud. Mycol.">
        <title>101 Dothideomycetes genomes: a test case for predicting lifestyles and emergence of pathogens.</title>
        <authorList>
            <person name="Haridas S."/>
            <person name="Albert R."/>
            <person name="Binder M."/>
            <person name="Bloem J."/>
            <person name="Labutti K."/>
            <person name="Salamov A."/>
            <person name="Andreopoulos B."/>
            <person name="Baker S."/>
            <person name="Barry K."/>
            <person name="Bills G."/>
            <person name="Bluhm B."/>
            <person name="Cannon C."/>
            <person name="Castanera R."/>
            <person name="Culley D."/>
            <person name="Daum C."/>
            <person name="Ezra D."/>
            <person name="Gonzalez J."/>
            <person name="Henrissat B."/>
            <person name="Kuo A."/>
            <person name="Liang C."/>
            <person name="Lipzen A."/>
            <person name="Lutzoni F."/>
            <person name="Magnuson J."/>
            <person name="Mondo S."/>
            <person name="Nolan M."/>
            <person name="Ohm R."/>
            <person name="Pangilinan J."/>
            <person name="Park H.-J."/>
            <person name="Ramirez L."/>
            <person name="Alfaro M."/>
            <person name="Sun H."/>
            <person name="Tritt A."/>
            <person name="Yoshinaga Y."/>
            <person name="Zwiers L.-H."/>
            <person name="Turgeon B."/>
            <person name="Goodwin S."/>
            <person name="Spatafora J."/>
            <person name="Crous P."/>
            <person name="Grigoriev I."/>
        </authorList>
    </citation>
    <scope>NUCLEOTIDE SEQUENCE</scope>
    <source>
        <strain evidence="5">CBS 101060</strain>
    </source>
</reference>
<protein>
    <recommendedName>
        <fullName evidence="4">Homeobox domain-containing protein</fullName>
    </recommendedName>
</protein>
<name>A0A9P4VND7_9PEZI</name>
<comment type="caution">
    <text evidence="5">The sequence shown here is derived from an EMBL/GenBank/DDBJ whole genome shotgun (WGS) entry which is preliminary data.</text>
</comment>
<feature type="region of interest" description="Disordered" evidence="3">
    <location>
        <begin position="272"/>
        <end position="344"/>
    </location>
</feature>
<dbReference type="InterPro" id="IPR013087">
    <property type="entry name" value="Znf_C2H2_type"/>
</dbReference>
<dbReference type="EMBL" id="MU006094">
    <property type="protein sequence ID" value="KAF2839621.1"/>
    <property type="molecule type" value="Genomic_DNA"/>
</dbReference>
<organism evidence="5 6">
    <name type="scientific">Patellaria atrata CBS 101060</name>
    <dbReference type="NCBI Taxonomy" id="1346257"/>
    <lineage>
        <taxon>Eukaryota</taxon>
        <taxon>Fungi</taxon>
        <taxon>Dikarya</taxon>
        <taxon>Ascomycota</taxon>
        <taxon>Pezizomycotina</taxon>
        <taxon>Dothideomycetes</taxon>
        <taxon>Dothideomycetes incertae sedis</taxon>
        <taxon>Patellariales</taxon>
        <taxon>Patellariaceae</taxon>
        <taxon>Patellaria</taxon>
    </lineage>
</organism>
<evidence type="ECO:0000313" key="6">
    <source>
        <dbReference type="Proteomes" id="UP000799429"/>
    </source>
</evidence>
<dbReference type="Pfam" id="PF00046">
    <property type="entry name" value="Homeodomain"/>
    <property type="match status" value="1"/>
</dbReference>
<dbReference type="PROSITE" id="PS00028">
    <property type="entry name" value="ZINC_FINGER_C2H2_1"/>
    <property type="match status" value="1"/>
</dbReference>